<keyword evidence="8" id="KW-1185">Reference proteome</keyword>
<dbReference type="PANTHER" id="PTHR12385:SF4">
    <property type="entry name" value="PROTEIN PNS1"/>
    <property type="match status" value="1"/>
</dbReference>
<evidence type="ECO:0000313" key="8">
    <source>
        <dbReference type="Proteomes" id="UP000515908"/>
    </source>
</evidence>
<gene>
    <name evidence="7" type="ORF">ADEAN_000180400</name>
</gene>
<feature type="transmembrane region" description="Helical" evidence="6">
    <location>
        <begin position="271"/>
        <end position="291"/>
    </location>
</feature>
<feature type="transmembrane region" description="Helical" evidence="6">
    <location>
        <begin position="303"/>
        <end position="324"/>
    </location>
</feature>
<organism evidence="7 8">
    <name type="scientific">Angomonas deanei</name>
    <dbReference type="NCBI Taxonomy" id="59799"/>
    <lineage>
        <taxon>Eukaryota</taxon>
        <taxon>Discoba</taxon>
        <taxon>Euglenozoa</taxon>
        <taxon>Kinetoplastea</taxon>
        <taxon>Metakinetoplastina</taxon>
        <taxon>Trypanosomatida</taxon>
        <taxon>Trypanosomatidae</taxon>
        <taxon>Strigomonadinae</taxon>
        <taxon>Angomonas</taxon>
    </lineage>
</organism>
<dbReference type="AlphaFoldDB" id="A0A7G2C435"/>
<accession>A0A7G2C435</accession>
<dbReference type="OrthoDB" id="44736at2759"/>
<evidence type="ECO:0000256" key="2">
    <source>
        <dbReference type="ARBA" id="ARBA00007168"/>
    </source>
</evidence>
<comment type="caution">
    <text evidence="6">Lacks conserved residue(s) required for the propagation of feature annotation.</text>
</comment>
<name>A0A7G2C435_9TRYP</name>
<dbReference type="GO" id="GO:0005886">
    <property type="term" value="C:plasma membrane"/>
    <property type="evidence" value="ECO:0007669"/>
    <property type="project" value="UniProtKB-SubCell"/>
</dbReference>
<comment type="function">
    <text evidence="6">Choline transporter.</text>
</comment>
<dbReference type="InterPro" id="IPR007603">
    <property type="entry name" value="Choline_transptr-like"/>
</dbReference>
<evidence type="ECO:0000256" key="3">
    <source>
        <dbReference type="ARBA" id="ARBA00022692"/>
    </source>
</evidence>
<dbReference type="VEuPathDB" id="TriTrypDB:ADEAN_000180400"/>
<evidence type="ECO:0000256" key="6">
    <source>
        <dbReference type="RuleBase" id="RU368066"/>
    </source>
</evidence>
<keyword evidence="5 6" id="KW-0472">Membrane</keyword>
<dbReference type="Pfam" id="PF04515">
    <property type="entry name" value="Choline_transpo"/>
    <property type="match status" value="1"/>
</dbReference>
<keyword evidence="3 6" id="KW-0812">Transmembrane</keyword>
<evidence type="ECO:0000256" key="1">
    <source>
        <dbReference type="ARBA" id="ARBA00004141"/>
    </source>
</evidence>
<comment type="subcellular location">
    <subcellularLocation>
        <location evidence="6">Cell membrane</location>
        <topology evidence="6">Multi-pass membrane protein</topology>
    </subcellularLocation>
    <subcellularLocation>
        <location evidence="1">Membrane</location>
        <topology evidence="1">Multi-pass membrane protein</topology>
    </subcellularLocation>
</comment>
<dbReference type="Proteomes" id="UP000515908">
    <property type="component" value="Chromosome 03"/>
</dbReference>
<dbReference type="PANTHER" id="PTHR12385">
    <property type="entry name" value="CHOLINE TRANSPORTER-LIKE (SLC FAMILY 44)"/>
    <property type="match status" value="1"/>
</dbReference>
<evidence type="ECO:0000256" key="4">
    <source>
        <dbReference type="ARBA" id="ARBA00022989"/>
    </source>
</evidence>
<feature type="transmembrane region" description="Helical" evidence="6">
    <location>
        <begin position="175"/>
        <end position="195"/>
    </location>
</feature>
<evidence type="ECO:0000313" key="7">
    <source>
        <dbReference type="EMBL" id="CAD2214359.1"/>
    </source>
</evidence>
<feature type="transmembrane region" description="Helical" evidence="6">
    <location>
        <begin position="60"/>
        <end position="86"/>
    </location>
</feature>
<feature type="transmembrane region" description="Helical" evidence="6">
    <location>
        <begin position="98"/>
        <end position="115"/>
    </location>
</feature>
<proteinExistence type="inferred from homology"/>
<dbReference type="GO" id="GO:0022857">
    <property type="term" value="F:transmembrane transporter activity"/>
    <property type="evidence" value="ECO:0007669"/>
    <property type="project" value="UniProtKB-UniRule"/>
</dbReference>
<protein>
    <recommendedName>
        <fullName evidence="6">Choline transporter-like protein</fullName>
    </recommendedName>
</protein>
<keyword evidence="4 6" id="KW-1133">Transmembrane helix</keyword>
<comment type="similarity">
    <text evidence="2 6">Belongs to the CTL (choline transporter-like) family.</text>
</comment>
<feature type="transmembrane region" description="Helical" evidence="6">
    <location>
        <begin position="20"/>
        <end position="39"/>
    </location>
</feature>
<sequence length="359" mass="39703">MNVVLTVVSAILSFVAGNNVGGILLLVCAALNALWLFLVRSRIPFSAELLRVAAKVVFKFKMLIVLNFVAIVFSIGFFIFWVSAIFPMTDRATTNKAVPVDGFLFFLLALSLFWTTQVSMNVCHTTTAGVTATWYFVGDTKHNQTVGAIEGETANHRLPKYATLKALKRSLTTSFGSICFGSLLVAIVQLLRFIAESSNNNDDSAGGNLLRCCAICILRCLENIIQYFNNYAFVHVAIYGTTYIQSAKKTFALFHHSFWQLYINDLLIDPTLSMTALTLSIIMAVIVGLALQNIVFGVFSFLLNLYVLMVFFMPIGSAVTTLFVCFAEMPEGLRACDEKLYQSFLEKDGGSSIIPREQN</sequence>
<dbReference type="EMBL" id="LR877147">
    <property type="protein sequence ID" value="CAD2214359.1"/>
    <property type="molecule type" value="Genomic_DNA"/>
</dbReference>
<evidence type="ECO:0000256" key="5">
    <source>
        <dbReference type="ARBA" id="ARBA00023136"/>
    </source>
</evidence>
<reference evidence="7 8" key="1">
    <citation type="submission" date="2020-08" db="EMBL/GenBank/DDBJ databases">
        <authorList>
            <person name="Newling K."/>
            <person name="Davey J."/>
            <person name="Forrester S."/>
        </authorList>
    </citation>
    <scope>NUCLEOTIDE SEQUENCE [LARGE SCALE GENOMIC DNA]</scope>
    <source>
        <strain evidence="8">Crithidia deanei Carvalho (ATCC PRA-265)</strain>
    </source>
</reference>